<evidence type="ECO:0000256" key="3">
    <source>
        <dbReference type="ARBA" id="ARBA00022989"/>
    </source>
</evidence>
<protein>
    <submittedName>
        <fullName evidence="8">Solute transporter</fullName>
    </submittedName>
</protein>
<feature type="transmembrane region" description="Helical" evidence="6">
    <location>
        <begin position="411"/>
        <end position="443"/>
    </location>
</feature>
<dbReference type="InterPro" id="IPR002645">
    <property type="entry name" value="STAS_dom"/>
</dbReference>
<accession>A0A8J2YP61</accession>
<feature type="transmembrane region" description="Helical" evidence="6">
    <location>
        <begin position="197"/>
        <end position="222"/>
    </location>
</feature>
<feature type="transmembrane region" description="Helical" evidence="6">
    <location>
        <begin position="324"/>
        <end position="343"/>
    </location>
</feature>
<feature type="compositionally biased region" description="Basic residues" evidence="5">
    <location>
        <begin position="1"/>
        <end position="11"/>
    </location>
</feature>
<dbReference type="PANTHER" id="PTHR11814">
    <property type="entry name" value="SULFATE TRANSPORTER"/>
    <property type="match status" value="1"/>
</dbReference>
<dbReference type="Pfam" id="PF00916">
    <property type="entry name" value="Sulfate_transp"/>
    <property type="match status" value="1"/>
</dbReference>
<dbReference type="GO" id="GO:0016020">
    <property type="term" value="C:membrane"/>
    <property type="evidence" value="ECO:0007669"/>
    <property type="project" value="UniProtKB-SubCell"/>
</dbReference>
<dbReference type="InterPro" id="IPR001902">
    <property type="entry name" value="SLC26A/SulP_fam"/>
</dbReference>
<keyword evidence="2 6" id="KW-0812">Transmembrane</keyword>
<feature type="transmembrane region" description="Helical" evidence="6">
    <location>
        <begin position="234"/>
        <end position="259"/>
    </location>
</feature>
<feature type="transmembrane region" description="Helical" evidence="6">
    <location>
        <begin position="71"/>
        <end position="96"/>
    </location>
</feature>
<dbReference type="CDD" id="cd07042">
    <property type="entry name" value="STAS_SulP_like_sulfate_transporter"/>
    <property type="match status" value="1"/>
</dbReference>
<comment type="subcellular location">
    <subcellularLocation>
        <location evidence="1">Membrane</location>
        <topology evidence="1">Multi-pass membrane protein</topology>
    </subcellularLocation>
</comment>
<dbReference type="Pfam" id="PF01740">
    <property type="entry name" value="STAS"/>
    <property type="match status" value="1"/>
</dbReference>
<evidence type="ECO:0000256" key="6">
    <source>
        <dbReference type="SAM" id="Phobius"/>
    </source>
</evidence>
<dbReference type="AlphaFoldDB" id="A0A8J2YP61"/>
<dbReference type="InterPro" id="IPR036513">
    <property type="entry name" value="STAS_dom_sf"/>
</dbReference>
<evidence type="ECO:0000313" key="8">
    <source>
        <dbReference type="EMBL" id="GGE98682.1"/>
    </source>
</evidence>
<organism evidence="8 9">
    <name type="scientific">Aliidongia dinghuensis</name>
    <dbReference type="NCBI Taxonomy" id="1867774"/>
    <lineage>
        <taxon>Bacteria</taxon>
        <taxon>Pseudomonadati</taxon>
        <taxon>Pseudomonadota</taxon>
        <taxon>Alphaproteobacteria</taxon>
        <taxon>Rhodospirillales</taxon>
        <taxon>Dongiaceae</taxon>
        <taxon>Aliidongia</taxon>
    </lineage>
</organism>
<name>A0A8J2YP61_9PROT</name>
<feature type="region of interest" description="Disordered" evidence="5">
    <location>
        <begin position="1"/>
        <end position="22"/>
    </location>
</feature>
<dbReference type="Gene3D" id="3.30.750.24">
    <property type="entry name" value="STAS domain"/>
    <property type="match status" value="1"/>
</dbReference>
<keyword evidence="9" id="KW-1185">Reference proteome</keyword>
<evidence type="ECO:0000259" key="7">
    <source>
        <dbReference type="PROSITE" id="PS50801"/>
    </source>
</evidence>
<evidence type="ECO:0000256" key="5">
    <source>
        <dbReference type="SAM" id="MobiDB-lite"/>
    </source>
</evidence>
<dbReference type="Proteomes" id="UP000646365">
    <property type="component" value="Unassembled WGS sequence"/>
</dbReference>
<evidence type="ECO:0000256" key="4">
    <source>
        <dbReference type="ARBA" id="ARBA00023136"/>
    </source>
</evidence>
<gene>
    <name evidence="8" type="ORF">GCM10011611_00240</name>
</gene>
<dbReference type="GO" id="GO:0055085">
    <property type="term" value="P:transmembrane transport"/>
    <property type="evidence" value="ECO:0007669"/>
    <property type="project" value="InterPro"/>
</dbReference>
<dbReference type="SUPFAM" id="SSF52091">
    <property type="entry name" value="SpoIIaa-like"/>
    <property type="match status" value="1"/>
</dbReference>
<feature type="transmembrane region" description="Helical" evidence="6">
    <location>
        <begin position="381"/>
        <end position="399"/>
    </location>
</feature>
<feature type="transmembrane region" description="Helical" evidence="6">
    <location>
        <begin position="355"/>
        <end position="375"/>
    </location>
</feature>
<proteinExistence type="predicted"/>
<feature type="domain" description="STAS" evidence="7">
    <location>
        <begin position="467"/>
        <end position="582"/>
    </location>
</feature>
<reference evidence="8" key="2">
    <citation type="submission" date="2020-09" db="EMBL/GenBank/DDBJ databases">
        <authorList>
            <person name="Sun Q."/>
            <person name="Zhou Y."/>
        </authorList>
    </citation>
    <scope>NUCLEOTIDE SEQUENCE</scope>
    <source>
        <strain evidence="8">CGMCC 1.15725</strain>
    </source>
</reference>
<evidence type="ECO:0000256" key="1">
    <source>
        <dbReference type="ARBA" id="ARBA00004141"/>
    </source>
</evidence>
<evidence type="ECO:0000313" key="9">
    <source>
        <dbReference type="Proteomes" id="UP000646365"/>
    </source>
</evidence>
<feature type="transmembrane region" description="Helical" evidence="6">
    <location>
        <begin position="135"/>
        <end position="159"/>
    </location>
</feature>
<dbReference type="EMBL" id="BMJQ01000001">
    <property type="protein sequence ID" value="GGE98682.1"/>
    <property type="molecule type" value="Genomic_DNA"/>
</dbReference>
<feature type="transmembrane region" description="Helical" evidence="6">
    <location>
        <begin position="108"/>
        <end position="129"/>
    </location>
</feature>
<feature type="transmembrane region" description="Helical" evidence="6">
    <location>
        <begin position="166"/>
        <end position="185"/>
    </location>
</feature>
<reference evidence="8" key="1">
    <citation type="journal article" date="2014" name="Int. J. Syst. Evol. Microbiol.">
        <title>Complete genome sequence of Corynebacterium casei LMG S-19264T (=DSM 44701T), isolated from a smear-ripened cheese.</title>
        <authorList>
            <consortium name="US DOE Joint Genome Institute (JGI-PGF)"/>
            <person name="Walter F."/>
            <person name="Albersmeier A."/>
            <person name="Kalinowski J."/>
            <person name="Ruckert C."/>
        </authorList>
    </citation>
    <scope>NUCLEOTIDE SEQUENCE</scope>
    <source>
        <strain evidence="8">CGMCC 1.15725</strain>
    </source>
</reference>
<comment type="caution">
    <text evidence="8">The sequence shown here is derived from an EMBL/GenBank/DDBJ whole genome shotgun (WGS) entry which is preliminary data.</text>
</comment>
<keyword evidence="3 6" id="KW-1133">Transmembrane helix</keyword>
<dbReference type="PROSITE" id="PS50801">
    <property type="entry name" value="STAS"/>
    <property type="match status" value="1"/>
</dbReference>
<keyword evidence="4 6" id="KW-0472">Membrane</keyword>
<dbReference type="InterPro" id="IPR011547">
    <property type="entry name" value="SLC26A/SulP_dom"/>
</dbReference>
<sequence>MLSAARIKRTQSSHNEPGKAVMPVPAHSASIAPRLLPVLSWLPSYRRDWLLPDILGGLAVWAVMVPEGMAYSSILGVPPIMGLYTLVPPLLAYALLGTSRLLVVGPDTATGLISALTVGAVAAQGTAAFETLTSTLAILIGIFFLLFGALRMGWVAAFIPTPVMRGFIEGLVGVTIIGQVPHLLGIEGASGNFFTKLWAVISHLPDVAIAPALTGLLSFAAMASLRHLMPRAPAALIVAGVATVLVGLIGGEAAGISVVGNLPSGLPHLAVPSLDPAILRELVPGALAIVMVGYAEALGGAKAAAMQIGGDIDPNQELVAHGPANILSGLFGGFLVVGSLSKTSVAITGGARTQLANIVAAIFCFLTLLFLTPLFRGMPHPALAAIVIAAMLHLSKPGYLRELLVRDRQEFAIAAIVIAGELTLGVLQGIALGVALALLLLIYRTSHPQAAVLGQLPGTEAYRDLRRHPDAITFPGLLIWRPGGELFFANVAHVDRQLKAALAAARPLATHVLVDADSVNFIDTTACDAMLHFIKELQGQGISFALARVRDEVREPMQRAGIEAVVGSANFHERVTDGVRAWQQQQPLEARPTGG</sequence>
<evidence type="ECO:0000256" key="2">
    <source>
        <dbReference type="ARBA" id="ARBA00022692"/>
    </source>
</evidence>